<evidence type="ECO:0000313" key="3">
    <source>
        <dbReference type="Proteomes" id="UP001165080"/>
    </source>
</evidence>
<dbReference type="Proteomes" id="UP001165080">
    <property type="component" value="Unassembled WGS sequence"/>
</dbReference>
<protein>
    <submittedName>
        <fullName evidence="2">Uncharacterized protein</fullName>
    </submittedName>
</protein>
<feature type="region of interest" description="Disordered" evidence="1">
    <location>
        <begin position="228"/>
        <end position="288"/>
    </location>
</feature>
<keyword evidence="3" id="KW-1185">Reference proteome</keyword>
<organism evidence="2 3">
    <name type="scientific">Pleodorina starrii</name>
    <dbReference type="NCBI Taxonomy" id="330485"/>
    <lineage>
        <taxon>Eukaryota</taxon>
        <taxon>Viridiplantae</taxon>
        <taxon>Chlorophyta</taxon>
        <taxon>core chlorophytes</taxon>
        <taxon>Chlorophyceae</taxon>
        <taxon>CS clade</taxon>
        <taxon>Chlamydomonadales</taxon>
        <taxon>Volvocaceae</taxon>
        <taxon>Pleodorina</taxon>
    </lineage>
</organism>
<reference evidence="2 3" key="1">
    <citation type="journal article" date="2023" name="Commun. Biol.">
        <title>Reorganization of the ancestral sex-determining regions during the evolution of trioecy in Pleodorina starrii.</title>
        <authorList>
            <person name="Takahashi K."/>
            <person name="Suzuki S."/>
            <person name="Kawai-Toyooka H."/>
            <person name="Yamamoto K."/>
            <person name="Hamaji T."/>
            <person name="Ootsuki R."/>
            <person name="Yamaguchi H."/>
            <person name="Kawachi M."/>
            <person name="Higashiyama T."/>
            <person name="Nozaki H."/>
        </authorList>
    </citation>
    <scope>NUCLEOTIDE SEQUENCE [LARGE SCALE GENOMIC DNA]</scope>
    <source>
        <strain evidence="2 3">NIES-4479</strain>
    </source>
</reference>
<evidence type="ECO:0000313" key="2">
    <source>
        <dbReference type="EMBL" id="GLC60264.1"/>
    </source>
</evidence>
<dbReference type="EMBL" id="BRXU01000033">
    <property type="protein sequence ID" value="GLC60264.1"/>
    <property type="molecule type" value="Genomic_DNA"/>
</dbReference>
<gene>
    <name evidence="2" type="primary">PLESTB002442</name>
    <name evidence="2" type="ORF">PLESTB_001592200</name>
</gene>
<feature type="compositionally biased region" description="Polar residues" evidence="1">
    <location>
        <begin position="273"/>
        <end position="283"/>
    </location>
</feature>
<evidence type="ECO:0000256" key="1">
    <source>
        <dbReference type="SAM" id="MobiDB-lite"/>
    </source>
</evidence>
<name>A0A9W6BXV1_9CHLO</name>
<feature type="compositionally biased region" description="Basic and acidic residues" evidence="1">
    <location>
        <begin position="260"/>
        <end position="270"/>
    </location>
</feature>
<sequence length="316" mass="33448">MRQGFEQQLDDGVVDEDVVRDWRRLIRVFDARTNRPLPFHTYYDAGDAQELEAAVAADNTMVVHLEFGSSIKTDPAVPRTCRLCLPRLCLVSFAKRAVGRQLCPGLYPSFIRLSRPDTGEVLEDVGSATGGNGARTGEAGLAGTKRTLASYDIGDQSVLRLDIVEGSIFEAIDYSDLANTDAVGPRQACPAAGPAAAAATTAAAAAAAAPAVTADAAAAAAQGNSPAAREVQMDARRAPAAAGGNVRPPQQALRPHKVQSRREWTREEVSWRISPSVSRSPSTACAGASPCTGLPARLGFRAFGPRTFVDMCRRSL</sequence>
<accession>A0A9W6BXV1</accession>
<proteinExistence type="predicted"/>
<dbReference type="AlphaFoldDB" id="A0A9W6BXV1"/>
<comment type="caution">
    <text evidence="2">The sequence shown here is derived from an EMBL/GenBank/DDBJ whole genome shotgun (WGS) entry which is preliminary data.</text>
</comment>